<comment type="catalytic activity">
    <reaction evidence="11">
        <text>Endonucleolytic cleavage of RNA, removing 21 and 42 nucleotides, respectively, from the 5'- and 3'-termini of a 5S-rRNA precursor.</text>
        <dbReference type="EC" id="3.1.26.8"/>
    </reaction>
</comment>
<keyword evidence="15" id="KW-1185">Reference proteome</keyword>
<dbReference type="Pfam" id="PF01751">
    <property type="entry name" value="Toprim"/>
    <property type="match status" value="1"/>
</dbReference>
<dbReference type="CDD" id="cd01027">
    <property type="entry name" value="TOPRIM_RNase_M5_like"/>
    <property type="match status" value="1"/>
</dbReference>
<keyword evidence="9" id="KW-0460">Magnesium</keyword>
<keyword evidence="6 11" id="KW-0699">rRNA-binding</keyword>
<keyword evidence="3 11" id="KW-0698">rRNA processing</keyword>
<evidence type="ECO:0000256" key="11">
    <source>
        <dbReference type="HAMAP-Rule" id="MF_01469"/>
    </source>
</evidence>
<dbReference type="InterPro" id="IPR004466">
    <property type="entry name" value="RNase_M5"/>
</dbReference>
<evidence type="ECO:0000256" key="1">
    <source>
        <dbReference type="ARBA" id="ARBA00022490"/>
    </source>
</evidence>
<dbReference type="PANTHER" id="PTHR39156">
    <property type="entry name" value="RIBONUCLEASE M5"/>
    <property type="match status" value="1"/>
</dbReference>
<dbReference type="SUPFAM" id="SSF110455">
    <property type="entry name" value="Toprim domain"/>
    <property type="match status" value="1"/>
</dbReference>
<keyword evidence="10 11" id="KW-0694">RNA-binding</keyword>
<dbReference type="Proteomes" id="UP001596310">
    <property type="component" value="Unassembled WGS sequence"/>
</dbReference>
<dbReference type="InterPro" id="IPR006171">
    <property type="entry name" value="TOPRIM_dom"/>
</dbReference>
<comment type="caution">
    <text evidence="14">The sequence shown here is derived from an EMBL/GenBank/DDBJ whole genome shotgun (WGS) entry which is preliminary data.</text>
</comment>
<comment type="subcellular location">
    <subcellularLocation>
        <location evidence="11">Cytoplasm</location>
    </subcellularLocation>
</comment>
<evidence type="ECO:0000256" key="6">
    <source>
        <dbReference type="ARBA" id="ARBA00022730"/>
    </source>
</evidence>
<dbReference type="Gene3D" id="3.40.1360.10">
    <property type="match status" value="1"/>
</dbReference>
<keyword evidence="8 11" id="KW-0378">Hydrolase</keyword>
<keyword evidence="5" id="KW-0479">Metal-binding</keyword>
<evidence type="ECO:0000313" key="14">
    <source>
        <dbReference type="EMBL" id="MFC6316154.1"/>
    </source>
</evidence>
<evidence type="ECO:0000259" key="13">
    <source>
        <dbReference type="PROSITE" id="PS50880"/>
    </source>
</evidence>
<feature type="domain" description="Toprim" evidence="13">
    <location>
        <begin position="3"/>
        <end position="87"/>
    </location>
</feature>
<evidence type="ECO:0000256" key="10">
    <source>
        <dbReference type="ARBA" id="ARBA00022884"/>
    </source>
</evidence>
<name>A0ABW1UTK0_9LACO</name>
<protein>
    <recommendedName>
        <fullName evidence="11 12">Ribonuclease M5</fullName>
        <ecNumber evidence="11 12">3.1.26.8</ecNumber>
    </recommendedName>
    <alternativeName>
        <fullName evidence="11">RNase M5</fullName>
    </alternativeName>
    <alternativeName>
        <fullName evidence="11">Ribosomal RNA terminal maturase M5</fullName>
    </alternativeName>
</protein>
<organism evidence="14 15">
    <name type="scientific">Lapidilactobacillus achengensis</name>
    <dbReference type="NCBI Taxonomy" id="2486000"/>
    <lineage>
        <taxon>Bacteria</taxon>
        <taxon>Bacillati</taxon>
        <taxon>Bacillota</taxon>
        <taxon>Bacilli</taxon>
        <taxon>Lactobacillales</taxon>
        <taxon>Lactobacillaceae</taxon>
        <taxon>Lapidilactobacillus</taxon>
    </lineage>
</organism>
<evidence type="ECO:0000313" key="15">
    <source>
        <dbReference type="Proteomes" id="UP001596310"/>
    </source>
</evidence>
<evidence type="ECO:0000256" key="4">
    <source>
        <dbReference type="ARBA" id="ARBA00022722"/>
    </source>
</evidence>
<accession>A0ABW1UTK0</accession>
<evidence type="ECO:0000256" key="9">
    <source>
        <dbReference type="ARBA" id="ARBA00022842"/>
    </source>
</evidence>
<dbReference type="InterPro" id="IPR025156">
    <property type="entry name" value="RNase_M5_C"/>
</dbReference>
<comment type="similarity">
    <text evidence="11">Belongs to the ribonuclease M5 family.</text>
</comment>
<evidence type="ECO:0000256" key="3">
    <source>
        <dbReference type="ARBA" id="ARBA00022552"/>
    </source>
</evidence>
<evidence type="ECO:0000256" key="5">
    <source>
        <dbReference type="ARBA" id="ARBA00022723"/>
    </source>
</evidence>
<dbReference type="EC" id="3.1.26.8" evidence="11 12"/>
<evidence type="ECO:0000256" key="2">
    <source>
        <dbReference type="ARBA" id="ARBA00022517"/>
    </source>
</evidence>
<proteinExistence type="inferred from homology"/>
<keyword evidence="2 11" id="KW-0690">Ribosome biogenesis</keyword>
<dbReference type="NCBIfam" id="TIGR00334">
    <property type="entry name" value="5S_RNA_mat_M5"/>
    <property type="match status" value="1"/>
</dbReference>
<sequence>MIQEVIIVEGRDDTRRLREVFGAVDTIETRGSAVPPAILQEIKAVAQKRPLIVLTDPDFNGEQIRKKVLAVAPNAKQAFLPRSQARPQGKGSLGVEHASAADLRACLAHVLTTDQTFVSQLSRRDLVAAGLIAGPAAKQRREQLGDLLHIGYANGKQLLPRLQMLQVSVADFQQALQRLEDNDD</sequence>
<dbReference type="HAMAP" id="MF_01469">
    <property type="entry name" value="RNase_M5"/>
    <property type="match status" value="1"/>
</dbReference>
<dbReference type="RefSeq" id="WP_125597125.1">
    <property type="nucleotide sequence ID" value="NZ_JBHSSM010000024.1"/>
</dbReference>
<dbReference type="SMART" id="SM00493">
    <property type="entry name" value="TOPRIM"/>
    <property type="match status" value="1"/>
</dbReference>
<dbReference type="EMBL" id="JBHSSM010000024">
    <property type="protein sequence ID" value="MFC6316154.1"/>
    <property type="molecule type" value="Genomic_DNA"/>
</dbReference>
<dbReference type="Pfam" id="PF13331">
    <property type="entry name" value="DUF4093"/>
    <property type="match status" value="1"/>
</dbReference>
<dbReference type="PROSITE" id="PS50880">
    <property type="entry name" value="TOPRIM"/>
    <property type="match status" value="1"/>
</dbReference>
<reference evidence="15" key="1">
    <citation type="journal article" date="2019" name="Int. J. Syst. Evol. Microbiol.">
        <title>The Global Catalogue of Microorganisms (GCM) 10K type strain sequencing project: providing services to taxonomists for standard genome sequencing and annotation.</title>
        <authorList>
            <consortium name="The Broad Institute Genomics Platform"/>
            <consortium name="The Broad Institute Genome Sequencing Center for Infectious Disease"/>
            <person name="Wu L."/>
            <person name="Ma J."/>
        </authorList>
    </citation>
    <scope>NUCLEOTIDE SEQUENCE [LARGE SCALE GENOMIC DNA]</scope>
    <source>
        <strain evidence="15">CCM 8897</strain>
    </source>
</reference>
<keyword evidence="7 11" id="KW-0255">Endonuclease</keyword>
<keyword evidence="4 11" id="KW-0540">Nuclease</keyword>
<gene>
    <name evidence="11 14" type="primary">rnmV</name>
    <name evidence="14" type="ORF">ACFQHW_11315</name>
</gene>
<evidence type="ECO:0000256" key="8">
    <source>
        <dbReference type="ARBA" id="ARBA00022801"/>
    </source>
</evidence>
<evidence type="ECO:0000256" key="12">
    <source>
        <dbReference type="NCBIfam" id="TIGR00334"/>
    </source>
</evidence>
<keyword evidence="1 11" id="KW-0963">Cytoplasm</keyword>
<dbReference type="PANTHER" id="PTHR39156:SF2">
    <property type="entry name" value="DNA PRIMASE (BACTERIAL TYPE) AND SMALL PRIMASE-LIKE PROTEINS"/>
    <property type="match status" value="1"/>
</dbReference>
<comment type="function">
    <text evidence="11">Required for correct processing of both the 5' and 3' ends of 5S rRNA precursor. Cleaves both sides of a double-stranded region yielding mature 5S rRNA in one step.</text>
</comment>
<dbReference type="InterPro" id="IPR034141">
    <property type="entry name" value="TOPRIM_RNase_M5-like"/>
</dbReference>
<dbReference type="GO" id="GO:0043822">
    <property type="term" value="F:ribonuclease M5 activity"/>
    <property type="evidence" value="ECO:0007669"/>
    <property type="project" value="UniProtKB-EC"/>
</dbReference>
<evidence type="ECO:0000256" key="7">
    <source>
        <dbReference type="ARBA" id="ARBA00022759"/>
    </source>
</evidence>